<dbReference type="RefSeq" id="WP_123649902.1">
    <property type="nucleotide sequence ID" value="NZ_CP168029.1"/>
</dbReference>
<feature type="region of interest" description="Disordered" evidence="1">
    <location>
        <begin position="1"/>
        <end position="47"/>
    </location>
</feature>
<dbReference type="Proteomes" id="UP000462865">
    <property type="component" value="Unassembled WGS sequence"/>
</dbReference>
<protein>
    <submittedName>
        <fullName evidence="2">Uncharacterized protein</fullName>
    </submittedName>
</protein>
<evidence type="ECO:0000313" key="2">
    <source>
        <dbReference type="EMBL" id="MSA94278.1"/>
    </source>
</evidence>
<reference evidence="2 3" key="1">
    <citation type="journal article" date="2019" name="Nat. Med.">
        <title>A library of human gut bacterial isolates paired with longitudinal multiomics data enables mechanistic microbiome research.</title>
        <authorList>
            <person name="Poyet M."/>
            <person name="Groussin M."/>
            <person name="Gibbons S.M."/>
            <person name="Avila-Pacheco J."/>
            <person name="Jiang X."/>
            <person name="Kearney S.M."/>
            <person name="Perrotta A.R."/>
            <person name="Berdy B."/>
            <person name="Zhao S."/>
            <person name="Lieberman T.D."/>
            <person name="Swanson P.K."/>
            <person name="Smith M."/>
            <person name="Roesemann S."/>
            <person name="Alexander J.E."/>
            <person name="Rich S.A."/>
            <person name="Livny J."/>
            <person name="Vlamakis H."/>
            <person name="Clish C."/>
            <person name="Bullock K."/>
            <person name="Deik A."/>
            <person name="Scott J."/>
            <person name="Pierce K.A."/>
            <person name="Xavier R.J."/>
            <person name="Alm E.J."/>
        </authorList>
    </citation>
    <scope>NUCLEOTIDE SEQUENCE [LARGE SCALE GENOMIC DNA]</scope>
    <source>
        <strain evidence="2 3">BIOML-A1</strain>
    </source>
</reference>
<dbReference type="EMBL" id="WKZA01000011">
    <property type="protein sequence ID" value="MSA94278.1"/>
    <property type="molecule type" value="Genomic_DNA"/>
</dbReference>
<accession>A0A7K0I9R6</accession>
<sequence>MYRKWPLSASTTPEFDRTPEVRGPPAAEAEPRPGRAGAQPRAGRIIPYNSHRPTECCKIVDFGAHKAVFPEAAPYCLQSIPLNRRFHRQSSMEKPSLDPPCATAAEIGDFAARSVVPQTACTC</sequence>
<organism evidence="2 3">
    <name type="scientific">Gordonibacter urolithinfaciens</name>
    <dbReference type="NCBI Taxonomy" id="1335613"/>
    <lineage>
        <taxon>Bacteria</taxon>
        <taxon>Bacillati</taxon>
        <taxon>Actinomycetota</taxon>
        <taxon>Coriobacteriia</taxon>
        <taxon>Eggerthellales</taxon>
        <taxon>Eggerthellaceae</taxon>
        <taxon>Gordonibacter</taxon>
    </lineage>
</organism>
<evidence type="ECO:0000256" key="1">
    <source>
        <dbReference type="SAM" id="MobiDB-lite"/>
    </source>
</evidence>
<gene>
    <name evidence="2" type="ORF">GKG38_04235</name>
</gene>
<evidence type="ECO:0000313" key="3">
    <source>
        <dbReference type="Proteomes" id="UP000462865"/>
    </source>
</evidence>
<dbReference type="AlphaFoldDB" id="A0A7K0I9R6"/>
<proteinExistence type="predicted"/>
<name>A0A7K0I9R6_9ACTN</name>
<comment type="caution">
    <text evidence="2">The sequence shown here is derived from an EMBL/GenBank/DDBJ whole genome shotgun (WGS) entry which is preliminary data.</text>
</comment>
<feature type="compositionally biased region" description="Low complexity" evidence="1">
    <location>
        <begin position="21"/>
        <end position="38"/>
    </location>
</feature>